<gene>
    <name evidence="2" type="ORF">Tci_914783</name>
</gene>
<proteinExistence type="predicted"/>
<protein>
    <submittedName>
        <fullName evidence="2">Uncharacterized protein</fullName>
    </submittedName>
</protein>
<evidence type="ECO:0000313" key="2">
    <source>
        <dbReference type="EMBL" id="GFD42814.1"/>
    </source>
</evidence>
<feature type="non-terminal residue" evidence="2">
    <location>
        <position position="74"/>
    </location>
</feature>
<feature type="region of interest" description="Disordered" evidence="1">
    <location>
        <begin position="49"/>
        <end position="74"/>
    </location>
</feature>
<dbReference type="EMBL" id="BKCJ011583237">
    <property type="protein sequence ID" value="GFD42814.1"/>
    <property type="molecule type" value="Genomic_DNA"/>
</dbReference>
<accession>A0A699WEQ1</accession>
<sequence length="74" mass="8078">IEHGFKRAFMSLFDQDADIFISTMLLNTQESTIDMGKAVYADLVVTDSSGTESEVQVDNSRSGNDTDADDAVIK</sequence>
<evidence type="ECO:0000256" key="1">
    <source>
        <dbReference type="SAM" id="MobiDB-lite"/>
    </source>
</evidence>
<feature type="non-terminal residue" evidence="2">
    <location>
        <position position="1"/>
    </location>
</feature>
<reference evidence="2" key="1">
    <citation type="journal article" date="2019" name="Sci. Rep.">
        <title>Draft genome of Tanacetum cinerariifolium, the natural source of mosquito coil.</title>
        <authorList>
            <person name="Yamashiro T."/>
            <person name="Shiraishi A."/>
            <person name="Satake H."/>
            <person name="Nakayama K."/>
        </authorList>
    </citation>
    <scope>NUCLEOTIDE SEQUENCE</scope>
</reference>
<dbReference type="AlphaFoldDB" id="A0A699WEQ1"/>
<feature type="compositionally biased region" description="Polar residues" evidence="1">
    <location>
        <begin position="49"/>
        <end position="65"/>
    </location>
</feature>
<name>A0A699WEQ1_TANCI</name>
<comment type="caution">
    <text evidence="2">The sequence shown here is derived from an EMBL/GenBank/DDBJ whole genome shotgun (WGS) entry which is preliminary data.</text>
</comment>
<organism evidence="2">
    <name type="scientific">Tanacetum cinerariifolium</name>
    <name type="common">Dalmatian daisy</name>
    <name type="synonym">Chrysanthemum cinerariifolium</name>
    <dbReference type="NCBI Taxonomy" id="118510"/>
    <lineage>
        <taxon>Eukaryota</taxon>
        <taxon>Viridiplantae</taxon>
        <taxon>Streptophyta</taxon>
        <taxon>Embryophyta</taxon>
        <taxon>Tracheophyta</taxon>
        <taxon>Spermatophyta</taxon>
        <taxon>Magnoliopsida</taxon>
        <taxon>eudicotyledons</taxon>
        <taxon>Gunneridae</taxon>
        <taxon>Pentapetalae</taxon>
        <taxon>asterids</taxon>
        <taxon>campanulids</taxon>
        <taxon>Asterales</taxon>
        <taxon>Asteraceae</taxon>
        <taxon>Asteroideae</taxon>
        <taxon>Anthemideae</taxon>
        <taxon>Anthemidinae</taxon>
        <taxon>Tanacetum</taxon>
    </lineage>
</organism>